<feature type="transmembrane region" description="Helical" evidence="6">
    <location>
        <begin position="29"/>
        <end position="50"/>
    </location>
</feature>
<evidence type="ECO:0008006" key="9">
    <source>
        <dbReference type="Google" id="ProtNLM"/>
    </source>
</evidence>
<keyword evidence="2" id="KW-1003">Cell membrane</keyword>
<organism evidence="7 8">
    <name type="scientific">Gottfriedia luciferensis</name>
    <dbReference type="NCBI Taxonomy" id="178774"/>
    <lineage>
        <taxon>Bacteria</taxon>
        <taxon>Bacillati</taxon>
        <taxon>Bacillota</taxon>
        <taxon>Bacilli</taxon>
        <taxon>Bacillales</taxon>
        <taxon>Bacillaceae</taxon>
        <taxon>Gottfriedia</taxon>
    </lineage>
</organism>
<feature type="transmembrane region" description="Helical" evidence="6">
    <location>
        <begin position="7"/>
        <end position="23"/>
    </location>
</feature>
<evidence type="ECO:0000256" key="6">
    <source>
        <dbReference type="SAM" id="Phobius"/>
    </source>
</evidence>
<keyword evidence="4 6" id="KW-1133">Transmembrane helix</keyword>
<evidence type="ECO:0000256" key="2">
    <source>
        <dbReference type="ARBA" id="ARBA00022475"/>
    </source>
</evidence>
<evidence type="ECO:0000256" key="5">
    <source>
        <dbReference type="ARBA" id="ARBA00023136"/>
    </source>
</evidence>
<reference evidence="7 8" key="1">
    <citation type="submission" date="2016-07" db="EMBL/GenBank/DDBJ databases">
        <authorList>
            <person name="Townsley L."/>
            <person name="Shank E.A."/>
        </authorList>
    </citation>
    <scope>NUCLEOTIDE SEQUENCE [LARGE SCALE GENOMIC DNA]</scope>
    <source>
        <strain evidence="7 8">CH01</strain>
    </source>
</reference>
<dbReference type="PANTHER" id="PTHR33931:SF2">
    <property type="entry name" value="HOLIN-LIKE PROTEIN CIDA"/>
    <property type="match status" value="1"/>
</dbReference>
<evidence type="ECO:0000256" key="1">
    <source>
        <dbReference type="ARBA" id="ARBA00004651"/>
    </source>
</evidence>
<dbReference type="EMBL" id="MDKC01000001">
    <property type="protein sequence ID" value="ODG93870.1"/>
    <property type="molecule type" value="Genomic_DNA"/>
</dbReference>
<sequence>MNFVKLIVQISFLYLLFFIGNIIQQQFHLIIPGSIIGMLLLFCLLFIPFFNEKWIRYGSNFLSKHLTLLFIPATVGIMNYSSILNFHGLISIIIVLVSTAVVFTITAGISSYLTSRAHKKQTNDLLIGSDTNEGL</sequence>
<name>A0ABX2ZVV2_9BACI</name>
<evidence type="ECO:0000256" key="4">
    <source>
        <dbReference type="ARBA" id="ARBA00022989"/>
    </source>
</evidence>
<keyword evidence="5 6" id="KW-0472">Membrane</keyword>
<evidence type="ECO:0000313" key="7">
    <source>
        <dbReference type="EMBL" id="ODG93870.1"/>
    </source>
</evidence>
<gene>
    <name evidence="7" type="ORF">BED47_01480</name>
</gene>
<keyword evidence="8" id="KW-1185">Reference proteome</keyword>
<dbReference type="Proteomes" id="UP000094580">
    <property type="component" value="Unassembled WGS sequence"/>
</dbReference>
<dbReference type="Pfam" id="PF03788">
    <property type="entry name" value="LrgA"/>
    <property type="match status" value="1"/>
</dbReference>
<evidence type="ECO:0000256" key="3">
    <source>
        <dbReference type="ARBA" id="ARBA00022692"/>
    </source>
</evidence>
<dbReference type="InterPro" id="IPR005538">
    <property type="entry name" value="LrgA/CidA"/>
</dbReference>
<feature type="transmembrane region" description="Helical" evidence="6">
    <location>
        <begin position="62"/>
        <end position="83"/>
    </location>
</feature>
<evidence type="ECO:0000313" key="8">
    <source>
        <dbReference type="Proteomes" id="UP000094580"/>
    </source>
</evidence>
<dbReference type="PANTHER" id="PTHR33931">
    <property type="entry name" value="HOLIN-LIKE PROTEIN CIDA-RELATED"/>
    <property type="match status" value="1"/>
</dbReference>
<feature type="transmembrane region" description="Helical" evidence="6">
    <location>
        <begin position="89"/>
        <end position="113"/>
    </location>
</feature>
<accession>A0ABX2ZVV2</accession>
<dbReference type="RefSeq" id="WP_069032050.1">
    <property type="nucleotide sequence ID" value="NZ_MDKC01000001.1"/>
</dbReference>
<comment type="subcellular location">
    <subcellularLocation>
        <location evidence="1">Cell membrane</location>
        <topology evidence="1">Multi-pass membrane protein</topology>
    </subcellularLocation>
</comment>
<proteinExistence type="predicted"/>
<comment type="caution">
    <text evidence="7">The sequence shown here is derived from an EMBL/GenBank/DDBJ whole genome shotgun (WGS) entry which is preliminary data.</text>
</comment>
<keyword evidence="3 6" id="KW-0812">Transmembrane</keyword>
<protein>
    <recommendedName>
        <fullName evidence="9">CidA/LrgA family protein</fullName>
    </recommendedName>
</protein>